<keyword evidence="1" id="KW-1133">Transmembrane helix</keyword>
<reference evidence="2 3" key="1">
    <citation type="submission" date="2017-10" db="EMBL/GenBank/DDBJ databases">
        <title>Sequencing the genomes of 1000 actinobacteria strains.</title>
        <authorList>
            <person name="Klenk H.-P."/>
        </authorList>
    </citation>
    <scope>NUCLEOTIDE SEQUENCE [LARGE SCALE GENOMIC DNA]</scope>
    <source>
        <strain evidence="2 3">DSM 18966</strain>
    </source>
</reference>
<organism evidence="2 3">
    <name type="scientific">Sanguibacter antarcticus</name>
    <dbReference type="NCBI Taxonomy" id="372484"/>
    <lineage>
        <taxon>Bacteria</taxon>
        <taxon>Bacillati</taxon>
        <taxon>Actinomycetota</taxon>
        <taxon>Actinomycetes</taxon>
        <taxon>Micrococcales</taxon>
        <taxon>Sanguibacteraceae</taxon>
        <taxon>Sanguibacter</taxon>
    </lineage>
</organism>
<dbReference type="EMBL" id="PDJG01000001">
    <property type="protein sequence ID" value="PFG35250.1"/>
    <property type="molecule type" value="Genomic_DNA"/>
</dbReference>
<feature type="transmembrane region" description="Helical" evidence="1">
    <location>
        <begin position="40"/>
        <end position="60"/>
    </location>
</feature>
<sequence length="161" mass="16625">MIGRTRASTLALAGGGTLGAGWVLLMLLEDRGIFLSPVPWGVGPVLLVLGVVVFWTGWTVRAYQRGHRPALSALRAARTAALAKAAAVTGALLAGWYGAQGLLALGNGPFESQQSRALAAGIACVCALVLVVAGMIAERFCQLPPPSDEPRLEIGEDGAHD</sequence>
<comment type="caution">
    <text evidence="2">The sequence shown here is derived from an EMBL/GenBank/DDBJ whole genome shotgun (WGS) entry which is preliminary data.</text>
</comment>
<keyword evidence="1" id="KW-0812">Transmembrane</keyword>
<keyword evidence="1" id="KW-0472">Membrane</keyword>
<feature type="transmembrane region" description="Helical" evidence="1">
    <location>
        <begin position="118"/>
        <end position="137"/>
    </location>
</feature>
<name>A0A2A9EAL1_9MICO</name>
<dbReference type="AlphaFoldDB" id="A0A2A9EAL1"/>
<dbReference type="Proteomes" id="UP000225548">
    <property type="component" value="Unassembled WGS sequence"/>
</dbReference>
<protein>
    <submittedName>
        <fullName evidence="2">Uncharacterized protein DUF3180</fullName>
    </submittedName>
</protein>
<dbReference type="Pfam" id="PF11377">
    <property type="entry name" value="DUF3180"/>
    <property type="match status" value="1"/>
</dbReference>
<feature type="transmembrane region" description="Helical" evidence="1">
    <location>
        <begin position="81"/>
        <end position="98"/>
    </location>
</feature>
<accession>A0A2A9EAL1</accession>
<keyword evidence="3" id="KW-1185">Reference proteome</keyword>
<feature type="transmembrane region" description="Helical" evidence="1">
    <location>
        <begin position="7"/>
        <end position="28"/>
    </location>
</feature>
<dbReference type="InterPro" id="IPR021517">
    <property type="entry name" value="DUF3180"/>
</dbReference>
<evidence type="ECO:0000313" key="2">
    <source>
        <dbReference type="EMBL" id="PFG35250.1"/>
    </source>
</evidence>
<proteinExistence type="predicted"/>
<evidence type="ECO:0000256" key="1">
    <source>
        <dbReference type="SAM" id="Phobius"/>
    </source>
</evidence>
<gene>
    <name evidence="2" type="ORF">ATL42_3192</name>
</gene>
<dbReference type="RefSeq" id="WP_098456164.1">
    <property type="nucleotide sequence ID" value="NZ_PDJG01000001.1"/>
</dbReference>
<evidence type="ECO:0000313" key="3">
    <source>
        <dbReference type="Proteomes" id="UP000225548"/>
    </source>
</evidence>